<gene>
    <name evidence="2" type="ORF">IP97_01095</name>
</gene>
<sequence length="66" mass="7725">MINPDTENLILIPSDDIVQLEIENVMRVRNENQILKTSILLIIVLTIIIITNYNTKIQDERNKKHL</sequence>
<protein>
    <submittedName>
        <fullName evidence="2">Uncharacterized protein</fullName>
    </submittedName>
</protein>
<evidence type="ECO:0000313" key="3">
    <source>
        <dbReference type="Proteomes" id="UP000315312"/>
    </source>
</evidence>
<reference evidence="2 3" key="1">
    <citation type="journal article" date="2015" name="Stand. Genomic Sci.">
        <title>Genomic Encyclopedia of Bacterial and Archaeal Type Strains, Phase III: the genomes of soil and plant-associated and newly described type strains.</title>
        <authorList>
            <person name="Whitman W.B."/>
            <person name="Woyke T."/>
            <person name="Klenk H.P."/>
            <person name="Zhou Y."/>
            <person name="Lilburn T.G."/>
            <person name="Beck B.J."/>
            <person name="De Vos P."/>
            <person name="Vandamme P."/>
            <person name="Eisen J.A."/>
            <person name="Garrity G."/>
            <person name="Hugenholtz P."/>
            <person name="Kyrpides N.C."/>
        </authorList>
    </citation>
    <scope>NUCLEOTIDE SEQUENCE [LARGE SCALE GENOMIC DNA]</scope>
    <source>
        <strain evidence="2 3">CGMCC 1.6844</strain>
    </source>
</reference>
<organism evidence="2 3">
    <name type="scientific">Flavobacterium cheniae</name>
    <dbReference type="NCBI Taxonomy" id="295428"/>
    <lineage>
        <taxon>Bacteria</taxon>
        <taxon>Pseudomonadati</taxon>
        <taxon>Bacteroidota</taxon>
        <taxon>Flavobacteriia</taxon>
        <taxon>Flavobacteriales</taxon>
        <taxon>Flavobacteriaceae</taxon>
        <taxon>Flavobacterium</taxon>
    </lineage>
</organism>
<keyword evidence="1" id="KW-0472">Membrane</keyword>
<accession>A0A562KJ26</accession>
<dbReference type="EMBL" id="VLKM01000004">
    <property type="protein sequence ID" value="TWH95419.1"/>
    <property type="molecule type" value="Genomic_DNA"/>
</dbReference>
<keyword evidence="3" id="KW-1185">Reference proteome</keyword>
<proteinExistence type="predicted"/>
<feature type="transmembrane region" description="Helical" evidence="1">
    <location>
        <begin position="34"/>
        <end position="54"/>
    </location>
</feature>
<name>A0A562KJ26_9FLAO</name>
<evidence type="ECO:0000313" key="2">
    <source>
        <dbReference type="EMBL" id="TWH95419.1"/>
    </source>
</evidence>
<evidence type="ECO:0000256" key="1">
    <source>
        <dbReference type="SAM" id="Phobius"/>
    </source>
</evidence>
<keyword evidence="1" id="KW-0812">Transmembrane</keyword>
<dbReference type="Proteomes" id="UP000315312">
    <property type="component" value="Unassembled WGS sequence"/>
</dbReference>
<dbReference type="AlphaFoldDB" id="A0A562KJ26"/>
<comment type="caution">
    <text evidence="2">The sequence shown here is derived from an EMBL/GenBank/DDBJ whole genome shotgun (WGS) entry which is preliminary data.</text>
</comment>
<keyword evidence="1" id="KW-1133">Transmembrane helix</keyword>